<dbReference type="GO" id="GO:0015031">
    <property type="term" value="P:protein transport"/>
    <property type="evidence" value="ECO:0007669"/>
    <property type="project" value="UniProtKB-KW"/>
</dbReference>
<dbReference type="Gene3D" id="1.10.287.1060">
    <property type="entry name" value="ESAT-6-like"/>
    <property type="match status" value="1"/>
</dbReference>
<dbReference type="Pfam" id="PF03357">
    <property type="entry name" value="Snf7"/>
    <property type="match status" value="1"/>
</dbReference>
<keyword evidence="5" id="KW-0653">Protein transport</keyword>
<name>A0A167M1Y8_CALVF</name>
<keyword evidence="4" id="KW-0967">Endosome</keyword>
<evidence type="ECO:0000256" key="5">
    <source>
        <dbReference type="ARBA" id="ARBA00022927"/>
    </source>
</evidence>
<accession>A0A167M1Y8</accession>
<keyword evidence="6" id="KW-0472">Membrane</keyword>
<dbReference type="EMBL" id="KV417285">
    <property type="protein sequence ID" value="KZO96259.1"/>
    <property type="molecule type" value="Genomic_DNA"/>
</dbReference>
<evidence type="ECO:0000313" key="8">
    <source>
        <dbReference type="EMBL" id="KZO96259.1"/>
    </source>
</evidence>
<dbReference type="InterPro" id="IPR005024">
    <property type="entry name" value="Snf7_fam"/>
</dbReference>
<gene>
    <name evidence="8" type="ORF">CALVIDRAFT_140012</name>
</gene>
<evidence type="ECO:0008006" key="10">
    <source>
        <dbReference type="Google" id="ProtNLM"/>
    </source>
</evidence>
<evidence type="ECO:0000256" key="4">
    <source>
        <dbReference type="ARBA" id="ARBA00022753"/>
    </source>
</evidence>
<feature type="region of interest" description="Disordered" evidence="7">
    <location>
        <begin position="168"/>
        <end position="210"/>
    </location>
</feature>
<dbReference type="PANTHER" id="PTHR22761:SF5">
    <property type="entry name" value="CHARGED MULTIVESICULAR BODY PROTEIN 6"/>
    <property type="match status" value="1"/>
</dbReference>
<evidence type="ECO:0000256" key="6">
    <source>
        <dbReference type="ARBA" id="ARBA00023136"/>
    </source>
</evidence>
<protein>
    <recommendedName>
        <fullName evidence="10">Snf7-domain-containing protein</fullName>
    </recommendedName>
</protein>
<keyword evidence="3" id="KW-0813">Transport</keyword>
<reference evidence="8 9" key="1">
    <citation type="journal article" date="2016" name="Mol. Biol. Evol.">
        <title>Comparative Genomics of Early-Diverging Mushroom-Forming Fungi Provides Insights into the Origins of Lignocellulose Decay Capabilities.</title>
        <authorList>
            <person name="Nagy L.G."/>
            <person name="Riley R."/>
            <person name="Tritt A."/>
            <person name="Adam C."/>
            <person name="Daum C."/>
            <person name="Floudas D."/>
            <person name="Sun H."/>
            <person name="Yadav J.S."/>
            <person name="Pangilinan J."/>
            <person name="Larsson K.H."/>
            <person name="Matsuura K."/>
            <person name="Barry K."/>
            <person name="Labutti K."/>
            <person name="Kuo R."/>
            <person name="Ohm R.A."/>
            <person name="Bhattacharya S.S."/>
            <person name="Shirouzu T."/>
            <person name="Yoshinaga Y."/>
            <person name="Martin F.M."/>
            <person name="Grigoriev I.V."/>
            <person name="Hibbett D.S."/>
        </authorList>
    </citation>
    <scope>NUCLEOTIDE SEQUENCE [LARGE SCALE GENOMIC DNA]</scope>
    <source>
        <strain evidence="8 9">TUFC12733</strain>
    </source>
</reference>
<dbReference type="PANTHER" id="PTHR22761">
    <property type="entry name" value="CHARGED MULTIVESICULAR BODY PROTEIN"/>
    <property type="match status" value="1"/>
</dbReference>
<sequence length="210" mass="23753">MGAAQSGPKITAQDRAVLDLKIQRDKVRQYQKRIEVVLDAEKRVAKESLAAGRKDRALIALRRRKYQEQLLVKTDQQLETLESLVSSVEFSLVQKDVMFGLQQGNSVLKEMHKEMSLEQVERLMEDTAEAVAYQREVDEMLMSSMTVEEEEAVQRELQQLQVEQLGMPAVPETVPVGQLPEVPTTEPEHMVPETGKVQETQPEGRVALEA</sequence>
<keyword evidence="9" id="KW-1185">Reference proteome</keyword>
<dbReference type="AlphaFoldDB" id="A0A167M1Y8"/>
<dbReference type="GO" id="GO:0005771">
    <property type="term" value="C:multivesicular body"/>
    <property type="evidence" value="ECO:0007669"/>
    <property type="project" value="TreeGrafter"/>
</dbReference>
<evidence type="ECO:0000313" key="9">
    <source>
        <dbReference type="Proteomes" id="UP000076738"/>
    </source>
</evidence>
<dbReference type="Proteomes" id="UP000076738">
    <property type="component" value="Unassembled WGS sequence"/>
</dbReference>
<proteinExistence type="inferred from homology"/>
<dbReference type="GO" id="GO:0006900">
    <property type="term" value="P:vesicle budding from membrane"/>
    <property type="evidence" value="ECO:0007669"/>
    <property type="project" value="TreeGrafter"/>
</dbReference>
<dbReference type="OrthoDB" id="441172at2759"/>
<evidence type="ECO:0000256" key="3">
    <source>
        <dbReference type="ARBA" id="ARBA00022448"/>
    </source>
</evidence>
<evidence type="ECO:0000256" key="7">
    <source>
        <dbReference type="SAM" id="MobiDB-lite"/>
    </source>
</evidence>
<dbReference type="GO" id="GO:0032511">
    <property type="term" value="P:late endosome to vacuole transport via multivesicular body sorting pathway"/>
    <property type="evidence" value="ECO:0007669"/>
    <property type="project" value="TreeGrafter"/>
</dbReference>
<evidence type="ECO:0000256" key="1">
    <source>
        <dbReference type="ARBA" id="ARBA00004608"/>
    </source>
</evidence>
<dbReference type="GO" id="GO:0000815">
    <property type="term" value="C:ESCRT III complex"/>
    <property type="evidence" value="ECO:0007669"/>
    <property type="project" value="TreeGrafter"/>
</dbReference>
<dbReference type="STRING" id="1330018.A0A167M1Y8"/>
<organism evidence="8 9">
    <name type="scientific">Calocera viscosa (strain TUFC12733)</name>
    <dbReference type="NCBI Taxonomy" id="1330018"/>
    <lineage>
        <taxon>Eukaryota</taxon>
        <taxon>Fungi</taxon>
        <taxon>Dikarya</taxon>
        <taxon>Basidiomycota</taxon>
        <taxon>Agaricomycotina</taxon>
        <taxon>Dacrymycetes</taxon>
        <taxon>Dacrymycetales</taxon>
        <taxon>Dacrymycetaceae</taxon>
        <taxon>Calocera</taxon>
    </lineage>
</organism>
<evidence type="ECO:0000256" key="2">
    <source>
        <dbReference type="ARBA" id="ARBA00006190"/>
    </source>
</evidence>
<comment type="subcellular location">
    <subcellularLocation>
        <location evidence="1">Endosome membrane</location>
    </subcellularLocation>
</comment>
<comment type="similarity">
    <text evidence="2">Belongs to the SNF7 family.</text>
</comment>